<dbReference type="EMBL" id="CAAHFH010000002">
    <property type="protein sequence ID" value="VGO21681.1"/>
    <property type="molecule type" value="Genomic_DNA"/>
</dbReference>
<dbReference type="InterPro" id="IPR045220">
    <property type="entry name" value="FRHB/FDHB/HCAR-like"/>
</dbReference>
<keyword evidence="4" id="KW-1185">Reference proteome</keyword>
<evidence type="ECO:0000259" key="2">
    <source>
        <dbReference type="Pfam" id="PF04432"/>
    </source>
</evidence>
<dbReference type="PANTHER" id="PTHR31332:SF0">
    <property type="entry name" value="7-HYDROXYMETHYL CHLOROPHYLL A REDUCTASE, CHLOROPLASTIC"/>
    <property type="match status" value="1"/>
</dbReference>
<accession>A0A6C2UQY9</accession>
<proteinExistence type="predicted"/>
<dbReference type="Pfam" id="PF04422">
    <property type="entry name" value="FrhB_FdhB_N"/>
    <property type="match status" value="1"/>
</dbReference>
<dbReference type="AlphaFoldDB" id="A0A6C2UQY9"/>
<reference evidence="3 4" key="1">
    <citation type="submission" date="2019-04" db="EMBL/GenBank/DDBJ databases">
        <authorList>
            <person name="Van Vliet M D."/>
        </authorList>
    </citation>
    <scope>NUCLEOTIDE SEQUENCE [LARGE SCALE GENOMIC DNA]</scope>
    <source>
        <strain evidence="3 4">F21</strain>
    </source>
</reference>
<sequence length="454" mass="50966">MMQQIVSSGYCIGCGACQVVDEGIEIVLNSQGMYQARLESASEKGLALAEKVCPFSNKGPHEDEIGAEMFGNACQKDIRIGYYRSLFIGYVAEGDFREKATSGGLISWICSELLQQGLADRVLHVKKCDRANDGRLFKYGVSTTPEGVMVGAKSRYYPVEMSEVLRVIREVPGNYVVVGLPCFIKAVRRLMRIDPVYQERIKYSIGLVCGHLKSAAFADSFAWEAGIEPGALEDIDFRVKQSDAPASNYAMYLQGGGYKLVRPTREFLGANWGHNFFRYEACDYCDDVFAETADIAIGDAWLPQYDQDPKGTSVVIVRNERLHDLIENARSEGRLCLADSEADEVACSQSGGLRDRRQGLAYRLFLKKKKKMWVPNKRVCPGTSGVSYTRRKIYRHRMLMREASHQFWGEAVFSSSYDVFECGMRKLITKNNKIYKSPISRAGRLLKKTADLFS</sequence>
<organism evidence="3 4">
    <name type="scientific">Pontiella sulfatireligans</name>
    <dbReference type="NCBI Taxonomy" id="2750658"/>
    <lineage>
        <taxon>Bacteria</taxon>
        <taxon>Pseudomonadati</taxon>
        <taxon>Kiritimatiellota</taxon>
        <taxon>Kiritimatiellia</taxon>
        <taxon>Kiritimatiellales</taxon>
        <taxon>Pontiellaceae</taxon>
        <taxon>Pontiella</taxon>
    </lineage>
</organism>
<dbReference type="InterPro" id="IPR007516">
    <property type="entry name" value="Co_F420_Hydgase/DH_bsu_N"/>
</dbReference>
<evidence type="ECO:0000259" key="1">
    <source>
        <dbReference type="Pfam" id="PF04422"/>
    </source>
</evidence>
<feature type="domain" description="Coenzyme F420 hydrogenase/dehydrogenase beta subunit N-terminal" evidence="1">
    <location>
        <begin position="88"/>
        <end position="165"/>
    </location>
</feature>
<dbReference type="Pfam" id="PF04432">
    <property type="entry name" value="FrhB_FdhB_C"/>
    <property type="match status" value="1"/>
</dbReference>
<dbReference type="GO" id="GO:0052592">
    <property type="term" value="F:oxidoreductase activity, acting on CH or CH2 groups, with an iron-sulfur protein as acceptor"/>
    <property type="evidence" value="ECO:0007669"/>
    <property type="project" value="TreeGrafter"/>
</dbReference>
<evidence type="ECO:0000313" key="4">
    <source>
        <dbReference type="Proteomes" id="UP000346198"/>
    </source>
</evidence>
<gene>
    <name evidence="3" type="ORF">SCARR_03755</name>
</gene>
<evidence type="ECO:0000313" key="3">
    <source>
        <dbReference type="EMBL" id="VGO21681.1"/>
    </source>
</evidence>
<name>A0A6C2UQY9_9BACT</name>
<evidence type="ECO:0008006" key="5">
    <source>
        <dbReference type="Google" id="ProtNLM"/>
    </source>
</evidence>
<dbReference type="RefSeq" id="WP_136063121.1">
    <property type="nucleotide sequence ID" value="NZ_CAAHFH010000002.1"/>
</dbReference>
<dbReference type="Proteomes" id="UP000346198">
    <property type="component" value="Unassembled WGS sequence"/>
</dbReference>
<feature type="domain" description="Coenzyme F420 hydrogenase/dehydrogenase beta subunit C-terminal" evidence="2">
    <location>
        <begin position="174"/>
        <end position="340"/>
    </location>
</feature>
<dbReference type="PANTHER" id="PTHR31332">
    <property type="entry name" value="7-HYDROXYMETHYL CHLOROPHYLL A REDUCTASE, CHLOROPLASTIC"/>
    <property type="match status" value="1"/>
</dbReference>
<dbReference type="InterPro" id="IPR007525">
    <property type="entry name" value="FrhB_FdhB_C"/>
</dbReference>
<protein>
    <recommendedName>
        <fullName evidence="5">Coenzyme F420 hydrogenase</fullName>
    </recommendedName>
</protein>